<protein>
    <submittedName>
        <fullName evidence="2">MSF1-domain-containing protein</fullName>
    </submittedName>
</protein>
<feature type="domain" description="PRELI/MSF1" evidence="1">
    <location>
        <begin position="2"/>
        <end position="191"/>
    </location>
</feature>
<evidence type="ECO:0000313" key="3">
    <source>
        <dbReference type="Proteomes" id="UP000800040"/>
    </source>
</evidence>
<dbReference type="InterPro" id="IPR006797">
    <property type="entry name" value="PRELI/MSF1_dom"/>
</dbReference>
<dbReference type="EMBL" id="ML975272">
    <property type="protein sequence ID" value="KAF1836535.1"/>
    <property type="molecule type" value="Genomic_DNA"/>
</dbReference>
<evidence type="ECO:0000259" key="1">
    <source>
        <dbReference type="PROSITE" id="PS50904"/>
    </source>
</evidence>
<gene>
    <name evidence="2" type="ORF">BDW02DRAFT_225485</name>
</gene>
<dbReference type="InterPro" id="IPR037365">
    <property type="entry name" value="Slowmo/Ups"/>
</dbReference>
<dbReference type="OrthoDB" id="341300at2759"/>
<proteinExistence type="predicted"/>
<reference evidence="2" key="1">
    <citation type="submission" date="2020-01" db="EMBL/GenBank/DDBJ databases">
        <authorList>
            <consortium name="DOE Joint Genome Institute"/>
            <person name="Haridas S."/>
            <person name="Albert R."/>
            <person name="Binder M."/>
            <person name="Bloem J."/>
            <person name="Labutti K."/>
            <person name="Salamov A."/>
            <person name="Andreopoulos B."/>
            <person name="Baker S.E."/>
            <person name="Barry K."/>
            <person name="Bills G."/>
            <person name="Bluhm B.H."/>
            <person name="Cannon C."/>
            <person name="Castanera R."/>
            <person name="Culley D.E."/>
            <person name="Daum C."/>
            <person name="Ezra D."/>
            <person name="Gonzalez J.B."/>
            <person name="Henrissat B."/>
            <person name="Kuo A."/>
            <person name="Liang C."/>
            <person name="Lipzen A."/>
            <person name="Lutzoni F."/>
            <person name="Magnuson J."/>
            <person name="Mondo S."/>
            <person name="Nolan M."/>
            <person name="Ohm R."/>
            <person name="Pangilinan J."/>
            <person name="Park H.-J."/>
            <person name="Ramirez L."/>
            <person name="Alfaro M."/>
            <person name="Sun H."/>
            <person name="Tritt A."/>
            <person name="Yoshinaga Y."/>
            <person name="Zwiers L.-H."/>
            <person name="Turgeon B.G."/>
            <person name="Goodwin S.B."/>
            <person name="Spatafora J.W."/>
            <person name="Crous P.W."/>
            <person name="Grigoriev I.V."/>
        </authorList>
    </citation>
    <scope>NUCLEOTIDE SEQUENCE</scope>
    <source>
        <strain evidence="2">P77</strain>
    </source>
</reference>
<dbReference type="GO" id="GO:0005758">
    <property type="term" value="C:mitochondrial intermembrane space"/>
    <property type="evidence" value="ECO:0007669"/>
    <property type="project" value="InterPro"/>
</dbReference>
<dbReference type="Pfam" id="PF04707">
    <property type="entry name" value="PRELI"/>
    <property type="match status" value="1"/>
</dbReference>
<dbReference type="Proteomes" id="UP000800040">
    <property type="component" value="Unassembled WGS sequence"/>
</dbReference>
<accession>A0A6A5KEF2</accession>
<dbReference type="AlphaFoldDB" id="A0A6A5KEF2"/>
<name>A0A6A5KEF2_9PLEO</name>
<dbReference type="PANTHER" id="PTHR11158">
    <property type="entry name" value="MSF1/PX19 RELATED"/>
    <property type="match status" value="1"/>
</dbReference>
<keyword evidence="3" id="KW-1185">Reference proteome</keyword>
<evidence type="ECO:0000313" key="2">
    <source>
        <dbReference type="EMBL" id="KAF1836535.1"/>
    </source>
</evidence>
<sequence>MVKFYSSNETYSYPFPAVSLAYFLRYPNPYSTHVLSTDTIARHYDTETQRLTTIRLHLKRSKLPSAVLKLVPRSLLGASAGGDTQSYILEKSVVDIKEGWMDTESRNLEWTGVLSVVERQKFQRPSPAVPDDVKIWQGMEGAAQRHGFINFGPKGAGSKVEDTGETTDVTSSVTLHSHIGETWKKKREAAREGAGVEEEQPQKMGFLRSWGTATLQRNIEKIGLSRAQRSQPNAREGMKVVLERMREGGLVGVLEGMRQDREAILAGRPLATPRARANKDE</sequence>
<dbReference type="PROSITE" id="PS50904">
    <property type="entry name" value="PRELI_MSF1"/>
    <property type="match status" value="1"/>
</dbReference>
<organism evidence="2 3">
    <name type="scientific">Decorospora gaudefroyi</name>
    <dbReference type="NCBI Taxonomy" id="184978"/>
    <lineage>
        <taxon>Eukaryota</taxon>
        <taxon>Fungi</taxon>
        <taxon>Dikarya</taxon>
        <taxon>Ascomycota</taxon>
        <taxon>Pezizomycotina</taxon>
        <taxon>Dothideomycetes</taxon>
        <taxon>Pleosporomycetidae</taxon>
        <taxon>Pleosporales</taxon>
        <taxon>Pleosporineae</taxon>
        <taxon>Pleosporaceae</taxon>
        <taxon>Decorospora</taxon>
    </lineage>
</organism>